<dbReference type="EMBL" id="MPOG01000014">
    <property type="protein sequence ID" value="OOH94135.1"/>
    <property type="molecule type" value="Genomic_DNA"/>
</dbReference>
<keyword evidence="1" id="KW-1133">Transmembrane helix</keyword>
<gene>
    <name evidence="2" type="ORF">BMF97_12265</name>
</gene>
<evidence type="ECO:0000313" key="2">
    <source>
        <dbReference type="EMBL" id="OOH94135.1"/>
    </source>
</evidence>
<proteinExistence type="predicted"/>
<feature type="transmembrane region" description="Helical" evidence="1">
    <location>
        <begin position="81"/>
        <end position="104"/>
    </location>
</feature>
<dbReference type="AlphaFoldDB" id="A0A1T3I1H5"/>
<evidence type="ECO:0000256" key="1">
    <source>
        <dbReference type="SAM" id="Phobius"/>
    </source>
</evidence>
<dbReference type="Proteomes" id="UP000188947">
    <property type="component" value="Unassembled WGS sequence"/>
</dbReference>
<dbReference type="Pfam" id="PF07843">
    <property type="entry name" value="DUF1634"/>
    <property type="match status" value="1"/>
</dbReference>
<feature type="transmembrane region" description="Helical" evidence="1">
    <location>
        <begin position="21"/>
        <end position="43"/>
    </location>
</feature>
<dbReference type="RefSeq" id="WP_070904464.1">
    <property type="nucleotide sequence ID" value="NZ_CP016378.1"/>
</dbReference>
<keyword evidence="1" id="KW-0472">Membrane</keyword>
<organism evidence="2 3">
    <name type="scientific">Elizabethkingia meningoseptica</name>
    <name type="common">Chryseobacterium meningosepticum</name>
    <dbReference type="NCBI Taxonomy" id="238"/>
    <lineage>
        <taxon>Bacteria</taxon>
        <taxon>Pseudomonadati</taxon>
        <taxon>Bacteroidota</taxon>
        <taxon>Flavobacteriia</taxon>
        <taxon>Flavobacteriales</taxon>
        <taxon>Weeksellaceae</taxon>
        <taxon>Elizabethkingia</taxon>
    </lineage>
</organism>
<feature type="transmembrane region" description="Helical" evidence="1">
    <location>
        <begin position="111"/>
        <end position="131"/>
    </location>
</feature>
<dbReference type="eggNOG" id="COG4272">
    <property type="taxonomic scope" value="Bacteria"/>
</dbReference>
<name>A0A1T3I1H5_ELIME</name>
<dbReference type="OrthoDB" id="1072981at2"/>
<comment type="caution">
    <text evidence="2">The sequence shown here is derived from an EMBL/GenBank/DDBJ whole genome shotgun (WGS) entry which is preliminary data.</text>
</comment>
<keyword evidence="1" id="KW-0812">Transmembrane</keyword>
<evidence type="ECO:0008006" key="4">
    <source>
        <dbReference type="Google" id="ProtNLM"/>
    </source>
</evidence>
<keyword evidence="3" id="KW-1185">Reference proteome</keyword>
<evidence type="ECO:0000313" key="3">
    <source>
        <dbReference type="Proteomes" id="UP000188947"/>
    </source>
</evidence>
<sequence>MKKYFSENYWADQDIQLLVGKILRTGVSLASVTVLLGGILYLMNHGTQFLPNYSHFKGESNSNTTLGGILSGVLHLQAAQMIQLGVVFLIATPVFRVVFSLFGFILEKDKLYVFITLIVLGVILFSIFSGVKG</sequence>
<dbReference type="InterPro" id="IPR012861">
    <property type="entry name" value="DUF1634"/>
</dbReference>
<reference evidence="2 3" key="1">
    <citation type="submission" date="2016-11" db="EMBL/GenBank/DDBJ databases">
        <title>Genome sequence and comparative genomic analysis of clinical strain Elizabethkingia meningoseptica 61421 PRCM.</title>
        <authorList>
            <person name="Wang M."/>
            <person name="Hu S."/>
            <person name="Cao L."/>
            <person name="Jiang T."/>
            <person name="Zhou Y."/>
            <person name="Ming D."/>
        </authorList>
    </citation>
    <scope>NUCLEOTIDE SEQUENCE [LARGE SCALE GENOMIC DNA]</scope>
    <source>
        <strain evidence="2 3">61421 PRCM</strain>
    </source>
</reference>
<dbReference type="STRING" id="238.BBD35_11585"/>
<protein>
    <recommendedName>
        <fullName evidence="4">DUF1634 domain-containing protein</fullName>
    </recommendedName>
</protein>
<accession>A0A1T3I1H5</accession>